<dbReference type="Pfam" id="PF01458">
    <property type="entry name" value="SUFBD_core"/>
    <property type="match status" value="1"/>
</dbReference>
<evidence type="ECO:0000259" key="1">
    <source>
        <dbReference type="Pfam" id="PF01458"/>
    </source>
</evidence>
<keyword evidence="3" id="KW-1185">Reference proteome</keyword>
<proteinExistence type="predicted"/>
<organism evidence="2 3">
    <name type="scientific">Diaphorobacter limosus</name>
    <dbReference type="NCBI Taxonomy" id="3036128"/>
    <lineage>
        <taxon>Bacteria</taxon>
        <taxon>Pseudomonadati</taxon>
        <taxon>Pseudomonadota</taxon>
        <taxon>Betaproteobacteria</taxon>
        <taxon>Burkholderiales</taxon>
        <taxon>Comamonadaceae</taxon>
        <taxon>Diaphorobacter</taxon>
    </lineage>
</organism>
<dbReference type="InterPro" id="IPR037284">
    <property type="entry name" value="SUF_FeS_clus_asmbl_SufBD_sf"/>
</dbReference>
<evidence type="ECO:0000313" key="3">
    <source>
        <dbReference type="Proteomes" id="UP001303211"/>
    </source>
</evidence>
<dbReference type="EMBL" id="CP136921">
    <property type="protein sequence ID" value="WOO32771.1"/>
    <property type="molecule type" value="Genomic_DNA"/>
</dbReference>
<accession>A0ABZ0J612</accession>
<evidence type="ECO:0000313" key="2">
    <source>
        <dbReference type="EMBL" id="WOO32771.1"/>
    </source>
</evidence>
<dbReference type="InterPro" id="IPR055346">
    <property type="entry name" value="Fe-S_cluster_assembly_SufBD"/>
</dbReference>
<dbReference type="Proteomes" id="UP001303211">
    <property type="component" value="Chromosome"/>
</dbReference>
<dbReference type="RefSeq" id="WP_317702190.1">
    <property type="nucleotide sequence ID" value="NZ_CP136921.1"/>
</dbReference>
<name>A0ABZ0J612_9BURK</name>
<dbReference type="InterPro" id="IPR000825">
    <property type="entry name" value="SUF_FeS_clus_asmbl_SufBD_core"/>
</dbReference>
<sequence>MDSARADILAARQHLQQQGWIARKSEAFHHLPPPALDQWLGAQGESGCEIPALSGAGWTLHPLHRPDGNHGASGIHARWLDAHDPAERSELFAGLPRPGNTGVDGEAAPFAWAHRALCRLGLRLRISATPGKEREPVWLELRHQPRAQAEAPLLVLEVDPGVHCVLIESHEREVGSCQHAVAQNLHAHIHLGAGAQLQHLRIAAPVADDSVAHHLHINVAAGAQYAQALVATSAGYHLQRSLVQLQGKGAQAHSAALLLAGAHKIDHQSYTRMQAAHSASTVETLTLAQGKAHAVANAYTTIAAGADEANVRQRLAGVPLSGNPRLILRPHLEILHDNVQAAHGATWGALPEDALFYARQRGLDEASARSLIIEGMARALLQRCLGQDDDGLLAQWLGGGWLARAIAVQLKADVEVRHG</sequence>
<feature type="domain" description="SUF system FeS cluster assembly SufBD core" evidence="1">
    <location>
        <begin position="149"/>
        <end position="375"/>
    </location>
</feature>
<dbReference type="SUPFAM" id="SSF101960">
    <property type="entry name" value="Stabilizer of iron transporter SufD"/>
    <property type="match status" value="1"/>
</dbReference>
<protein>
    <submittedName>
        <fullName evidence="2">SufD family Fe-S cluster assembly protein</fullName>
    </submittedName>
</protein>
<reference evidence="2 3" key="1">
    <citation type="submission" date="2023-03" db="EMBL/GenBank/DDBJ databases">
        <title>Diaphorobacter basophil sp. nov., isolated from a sewage-treatment plant.</title>
        <authorList>
            <person name="Yang K."/>
        </authorList>
    </citation>
    <scope>NUCLEOTIDE SEQUENCE [LARGE SCALE GENOMIC DNA]</scope>
    <source>
        <strain evidence="2 3">Y-1</strain>
    </source>
</reference>
<dbReference type="PANTHER" id="PTHR43575:SF1">
    <property type="entry name" value="PROTEIN ABCI7, CHLOROPLASTIC"/>
    <property type="match status" value="1"/>
</dbReference>
<gene>
    <name evidence="2" type="ORF">P4826_01170</name>
</gene>
<dbReference type="PANTHER" id="PTHR43575">
    <property type="entry name" value="PROTEIN ABCI7, CHLOROPLASTIC"/>
    <property type="match status" value="1"/>
</dbReference>